<keyword evidence="3" id="KW-1185">Reference proteome</keyword>
<feature type="region of interest" description="Disordered" evidence="1">
    <location>
        <begin position="68"/>
        <end position="89"/>
    </location>
</feature>
<accession>A0AAP0IJ17</accession>
<gene>
    <name evidence="2" type="ORF">Sjap_015396</name>
</gene>
<reference evidence="2 3" key="1">
    <citation type="submission" date="2024-01" db="EMBL/GenBank/DDBJ databases">
        <title>Genome assemblies of Stephania.</title>
        <authorList>
            <person name="Yang L."/>
        </authorList>
    </citation>
    <scope>NUCLEOTIDE SEQUENCE [LARGE SCALE GENOMIC DNA]</scope>
    <source>
        <strain evidence="2">QJT</strain>
        <tissue evidence="2">Leaf</tissue>
    </source>
</reference>
<organism evidence="2 3">
    <name type="scientific">Stephania japonica</name>
    <dbReference type="NCBI Taxonomy" id="461633"/>
    <lineage>
        <taxon>Eukaryota</taxon>
        <taxon>Viridiplantae</taxon>
        <taxon>Streptophyta</taxon>
        <taxon>Embryophyta</taxon>
        <taxon>Tracheophyta</taxon>
        <taxon>Spermatophyta</taxon>
        <taxon>Magnoliopsida</taxon>
        <taxon>Ranunculales</taxon>
        <taxon>Menispermaceae</taxon>
        <taxon>Menispermoideae</taxon>
        <taxon>Cissampelideae</taxon>
        <taxon>Stephania</taxon>
    </lineage>
</organism>
<comment type="caution">
    <text evidence="2">The sequence shown here is derived from an EMBL/GenBank/DDBJ whole genome shotgun (WGS) entry which is preliminary data.</text>
</comment>
<sequence length="141" mass="15679">MRLVPPSLLVLSFSPQENSLSLPKHSPEVNPNPLPRSSVLPPQTIFLPYLSFDDALFSLFATPLPPPRPPTLPLLPSKSANTPPPRPTATILKRSASWYRSPPQRRVHLWFSSQVGQLSTFVSRNLGVMVRSLHSKGEMTH</sequence>
<protein>
    <submittedName>
        <fullName evidence="2">Uncharacterized protein</fullName>
    </submittedName>
</protein>
<evidence type="ECO:0000256" key="1">
    <source>
        <dbReference type="SAM" id="MobiDB-lite"/>
    </source>
</evidence>
<proteinExistence type="predicted"/>
<dbReference type="AlphaFoldDB" id="A0AAP0IJ17"/>
<evidence type="ECO:0000313" key="2">
    <source>
        <dbReference type="EMBL" id="KAK9116449.1"/>
    </source>
</evidence>
<evidence type="ECO:0000313" key="3">
    <source>
        <dbReference type="Proteomes" id="UP001417504"/>
    </source>
</evidence>
<dbReference type="EMBL" id="JBBNAE010000006">
    <property type="protein sequence ID" value="KAK9116449.1"/>
    <property type="molecule type" value="Genomic_DNA"/>
</dbReference>
<dbReference type="Proteomes" id="UP001417504">
    <property type="component" value="Unassembled WGS sequence"/>
</dbReference>
<name>A0AAP0IJ17_9MAGN</name>